<dbReference type="InterPro" id="IPR006693">
    <property type="entry name" value="AB_hydrolase_lipase"/>
</dbReference>
<evidence type="ECO:0000256" key="3">
    <source>
        <dbReference type="ARBA" id="ARBA00022801"/>
    </source>
</evidence>
<dbReference type="Pfam" id="PF04083">
    <property type="entry name" value="Abhydro_lipase"/>
    <property type="match status" value="1"/>
</dbReference>
<keyword evidence="3" id="KW-0378">Hydrolase</keyword>
<evidence type="ECO:0000256" key="6">
    <source>
        <dbReference type="ARBA" id="ARBA00023180"/>
    </source>
</evidence>
<feature type="domain" description="Partial AB-hydrolase lipase" evidence="7">
    <location>
        <begin position="8"/>
        <end position="65"/>
    </location>
</feature>
<protein>
    <recommendedName>
        <fullName evidence="7">Partial AB-hydrolase lipase domain-containing protein</fullName>
    </recommendedName>
</protein>
<dbReference type="Gene3D" id="3.40.50.1820">
    <property type="entry name" value="alpha/beta hydrolase"/>
    <property type="match status" value="1"/>
</dbReference>
<keyword evidence="5" id="KW-0443">Lipid metabolism</keyword>
<sequence>MFLLQPGLIAKHGYPAETHTVETSDGYIIQAHRIPHGRDRNNQPGPRPVIFLMHGLLSSSADYVVLGAENALAYILAEEGYDVWMGNARGNFYSRNHNRLNPDRNTSFWLFSWEDIGLYDIPAFVDYILNLTGESRMQYVGHSQGGTVFFVLNSLKPEYNEKFISFHGLAPAAFFTYNENPMFTKLAQYEKVLETMALAIGLGEIGTQEQYQFLSGLLCGQGTPEASCLENIAGTPIFENVDPDMIPLLTSHAPAGASIRQVAHYGQGIARDTFARFNHNAITNLILYGTRTPPEFDLSKITVPSYLYYGLNDNEVDYRDLYK</sequence>
<dbReference type="PANTHER" id="PTHR11005">
    <property type="entry name" value="LYSOSOMAL ACID LIPASE-RELATED"/>
    <property type="match status" value="1"/>
</dbReference>
<accession>A0A1E1VY19</accession>
<dbReference type="GO" id="GO:0016787">
    <property type="term" value="F:hydrolase activity"/>
    <property type="evidence" value="ECO:0007669"/>
    <property type="project" value="UniProtKB-KW"/>
</dbReference>
<comment type="similarity">
    <text evidence="1">Belongs to the AB hydrolase superfamily. Lipase family.</text>
</comment>
<dbReference type="EMBL" id="GDQN01011447">
    <property type="protein sequence ID" value="JAT79607.1"/>
    <property type="molecule type" value="Transcribed_RNA"/>
</dbReference>
<dbReference type="AlphaFoldDB" id="A0A1E1VY19"/>
<reference evidence="8" key="1">
    <citation type="submission" date="2015-09" db="EMBL/GenBank/DDBJ databases">
        <title>De novo assembly of Pectinophora gossypiella (Pink Bollworm) gut transcriptome.</title>
        <authorList>
            <person name="Tassone E.E."/>
        </authorList>
    </citation>
    <scope>NUCLEOTIDE SEQUENCE</scope>
</reference>
<keyword evidence="4" id="KW-0442">Lipid degradation</keyword>
<dbReference type="SUPFAM" id="SSF53474">
    <property type="entry name" value="alpha/beta-Hydrolases"/>
    <property type="match status" value="1"/>
</dbReference>
<dbReference type="GO" id="GO:0016042">
    <property type="term" value="P:lipid catabolic process"/>
    <property type="evidence" value="ECO:0007669"/>
    <property type="project" value="UniProtKB-KW"/>
</dbReference>
<gene>
    <name evidence="8" type="ORF">g.15567</name>
</gene>
<evidence type="ECO:0000256" key="5">
    <source>
        <dbReference type="ARBA" id="ARBA00023098"/>
    </source>
</evidence>
<name>A0A1E1VY19_PECGO</name>
<evidence type="ECO:0000256" key="2">
    <source>
        <dbReference type="ARBA" id="ARBA00022729"/>
    </source>
</evidence>
<organism evidence="8">
    <name type="scientific">Pectinophora gossypiella</name>
    <name type="common">Cotton pink bollworm</name>
    <name type="synonym">Depressaria gossypiella</name>
    <dbReference type="NCBI Taxonomy" id="13191"/>
    <lineage>
        <taxon>Eukaryota</taxon>
        <taxon>Metazoa</taxon>
        <taxon>Ecdysozoa</taxon>
        <taxon>Arthropoda</taxon>
        <taxon>Hexapoda</taxon>
        <taxon>Insecta</taxon>
        <taxon>Pterygota</taxon>
        <taxon>Neoptera</taxon>
        <taxon>Endopterygota</taxon>
        <taxon>Lepidoptera</taxon>
        <taxon>Glossata</taxon>
        <taxon>Ditrysia</taxon>
        <taxon>Gelechioidea</taxon>
        <taxon>Gelechiidae</taxon>
        <taxon>Apatetrinae</taxon>
        <taxon>Pectinophora</taxon>
    </lineage>
</organism>
<evidence type="ECO:0000259" key="7">
    <source>
        <dbReference type="Pfam" id="PF04083"/>
    </source>
</evidence>
<evidence type="ECO:0000313" key="8">
    <source>
        <dbReference type="EMBL" id="JAT79607.1"/>
    </source>
</evidence>
<evidence type="ECO:0000256" key="4">
    <source>
        <dbReference type="ARBA" id="ARBA00022963"/>
    </source>
</evidence>
<dbReference type="OrthoDB" id="9974421at2759"/>
<keyword evidence="6" id="KW-0325">Glycoprotein</keyword>
<feature type="non-terminal residue" evidence="8">
    <location>
        <position position="323"/>
    </location>
</feature>
<proteinExistence type="inferred from homology"/>
<evidence type="ECO:0000256" key="1">
    <source>
        <dbReference type="ARBA" id="ARBA00010701"/>
    </source>
</evidence>
<keyword evidence="2" id="KW-0732">Signal</keyword>
<dbReference type="InterPro" id="IPR029058">
    <property type="entry name" value="AB_hydrolase_fold"/>
</dbReference>
<dbReference type="FunFam" id="3.40.50.1820:FF:000057">
    <property type="entry name" value="Lipase"/>
    <property type="match status" value="1"/>
</dbReference>